<accession>A0ACC3SE66</accession>
<gene>
    <name evidence="1" type="ORF">M8818_003581</name>
</gene>
<proteinExistence type="predicted"/>
<dbReference type="EMBL" id="JAMKPW020000016">
    <property type="protein sequence ID" value="KAK8210094.1"/>
    <property type="molecule type" value="Genomic_DNA"/>
</dbReference>
<keyword evidence="2" id="KW-1185">Reference proteome</keyword>
<evidence type="ECO:0000313" key="1">
    <source>
        <dbReference type="EMBL" id="KAK8210094.1"/>
    </source>
</evidence>
<comment type="caution">
    <text evidence="1">The sequence shown here is derived from an EMBL/GenBank/DDBJ whole genome shotgun (WGS) entry which is preliminary data.</text>
</comment>
<sequence>MLANPDLPPPPNGKYPAKAHAKRVAEYIKDHGGPSKGVLYLEAQKTKMVEDDDQAMHFRQRRFFYYLSGCPLPDSYLTYDIQKDHLTLFIPPVDPEDVIWSGMPTTVDEALQKYDVDACYPSSEVNTHLSSPSTPHSTILAIPNQISDHITFLSFDETDLANLKPAIEYCRVVKDEFEIALIRHANAISSHAHTEVMRMVRKARNEQELMGTFVGACIANGGREQAYGCICAAGTNAATLHYVHNDLPLDDKLNLLIDAGCEYNCYCADITRAYPLKGRFTQESREIYDIVDKMQTDCMKMLKAGVKWEDVHARAHQVAIEGLLHLGILKGNKEELFESRVTTVFFPHGLGHYLGMDCHDSGGDANYADPDPMFKYLRVRGRVPAGAVITVEPGVYFCRYIVEPALKDEKFSKYIDEKVLERYWAVGGVRIEDDVLVKEDGCENLTTAPRTWEEVEALING</sequence>
<protein>
    <submittedName>
        <fullName evidence="1">Uncharacterized protein</fullName>
    </submittedName>
</protein>
<name>A0ACC3SE66_9PEZI</name>
<dbReference type="Proteomes" id="UP001320706">
    <property type="component" value="Unassembled WGS sequence"/>
</dbReference>
<organism evidence="1 2">
    <name type="scientific">Zalaria obscura</name>
    <dbReference type="NCBI Taxonomy" id="2024903"/>
    <lineage>
        <taxon>Eukaryota</taxon>
        <taxon>Fungi</taxon>
        <taxon>Dikarya</taxon>
        <taxon>Ascomycota</taxon>
        <taxon>Pezizomycotina</taxon>
        <taxon>Dothideomycetes</taxon>
        <taxon>Dothideomycetidae</taxon>
        <taxon>Dothideales</taxon>
        <taxon>Zalariaceae</taxon>
        <taxon>Zalaria</taxon>
    </lineage>
</organism>
<reference evidence="1" key="1">
    <citation type="submission" date="2024-02" db="EMBL/GenBank/DDBJ databases">
        <title>Metagenome Assembled Genome of Zalaria obscura JY119.</title>
        <authorList>
            <person name="Vighnesh L."/>
            <person name="Jagadeeshwari U."/>
            <person name="Venkata Ramana C."/>
            <person name="Sasikala C."/>
        </authorList>
    </citation>
    <scope>NUCLEOTIDE SEQUENCE</scope>
    <source>
        <strain evidence="1">JY119</strain>
    </source>
</reference>
<evidence type="ECO:0000313" key="2">
    <source>
        <dbReference type="Proteomes" id="UP001320706"/>
    </source>
</evidence>